<dbReference type="PANTHER" id="PTHR38460:SF1">
    <property type="entry name" value="TAUTOMERASE YOLI-RELATED"/>
    <property type="match status" value="1"/>
</dbReference>
<proteinExistence type="predicted"/>
<evidence type="ECO:0000313" key="1">
    <source>
        <dbReference type="EMBL" id="PGM90658.1"/>
    </source>
</evidence>
<name>A0A2B9DDA3_BACCE</name>
<dbReference type="SUPFAM" id="SSF55331">
    <property type="entry name" value="Tautomerase/MIF"/>
    <property type="match status" value="1"/>
</dbReference>
<dbReference type="RefSeq" id="WP_098778360.1">
    <property type="nucleotide sequence ID" value="NZ_NUHO01000086.1"/>
</dbReference>
<organism evidence="1 2">
    <name type="scientific">Bacillus cereus</name>
    <dbReference type="NCBI Taxonomy" id="1396"/>
    <lineage>
        <taxon>Bacteria</taxon>
        <taxon>Bacillati</taxon>
        <taxon>Bacillota</taxon>
        <taxon>Bacilli</taxon>
        <taxon>Bacillales</taxon>
        <taxon>Bacillaceae</taxon>
        <taxon>Bacillus</taxon>
        <taxon>Bacillus cereus group</taxon>
    </lineage>
</organism>
<accession>A0A2B9DDA3</accession>
<dbReference type="EMBL" id="NUHO01000086">
    <property type="protein sequence ID" value="PGM90658.1"/>
    <property type="molecule type" value="Genomic_DNA"/>
</dbReference>
<dbReference type="AlphaFoldDB" id="A0A2B9DDA3"/>
<dbReference type="Gene3D" id="3.30.429.10">
    <property type="entry name" value="Macrophage Migration Inhibitory Factor"/>
    <property type="match status" value="1"/>
</dbReference>
<dbReference type="Proteomes" id="UP000222054">
    <property type="component" value="Unassembled WGS sequence"/>
</dbReference>
<dbReference type="InterPro" id="IPR037479">
    <property type="entry name" value="Tauto_MSAD"/>
</dbReference>
<dbReference type="InterPro" id="IPR014347">
    <property type="entry name" value="Tautomerase/MIF_sf"/>
</dbReference>
<sequence>MPFVTVYHPEELSDNRLLENVSIKIHHSLMEHFNIPENDYFQMFLPYPSHQLFYDSSYLLEGSTKRSNNMIYVSITCGPGRTINQKKDLYNAIATTTATILHISSADVFITLHETSIENWSFGQGIAQMLNQHNN</sequence>
<evidence type="ECO:0000313" key="2">
    <source>
        <dbReference type="Proteomes" id="UP000222054"/>
    </source>
</evidence>
<dbReference type="Pfam" id="PF14552">
    <property type="entry name" value="Tautomerase_2"/>
    <property type="match status" value="1"/>
</dbReference>
<comment type="caution">
    <text evidence="1">The sequence shown here is derived from an EMBL/GenBank/DDBJ whole genome shotgun (WGS) entry which is preliminary data.</text>
</comment>
<reference evidence="1 2" key="1">
    <citation type="submission" date="2017-09" db="EMBL/GenBank/DDBJ databases">
        <title>Large-scale bioinformatics analysis of Bacillus genomes uncovers conserved roles of natural products in bacterial physiology.</title>
        <authorList>
            <consortium name="Agbiome Team Llc"/>
            <person name="Bleich R.M."/>
            <person name="Grubbs K.J."/>
            <person name="Santa Maria K.C."/>
            <person name="Allen S.E."/>
            <person name="Farag S."/>
            <person name="Shank E.A."/>
            <person name="Bowers A."/>
        </authorList>
    </citation>
    <scope>NUCLEOTIDE SEQUENCE [LARGE SCALE GENOMIC DNA]</scope>
    <source>
        <strain evidence="1 2">AFS053130</strain>
    </source>
</reference>
<protein>
    <submittedName>
        <fullName evidence="1">Tautomerase family protein</fullName>
    </submittedName>
</protein>
<gene>
    <name evidence="1" type="ORF">CN958_20905</name>
</gene>
<dbReference type="PANTHER" id="PTHR38460">
    <property type="entry name" value="TAUTOMERASE YOLI-RELATED"/>
    <property type="match status" value="1"/>
</dbReference>